<sequence length="406" mass="46476">MAVLNEQIIRDLSINTSVPLVLRGFVNNWPICQWDIEKWCLVFQDKELPFRCMKKDFISDEPCWERRCEVKNMTFKAFVDGIPTSKHWMYFDYKHLQQWFPGDEELHKNISWKEFGYSDKGAKDSTLWVGSSGAHTPAHQDTYGVNIIAQLYGKKLWLLFPPETGGLKPTRVPYEESSVYSELNFFCPNNVEVFNGLTGGRIVELSAGDALLVPRGWWHYVQNVDPINIALNVWITREKDTSSQVSEALIKILVAQICKNLPQDTVKLIVNPNEDDLLDTPLAVLFLQLETVANTYLDSKRKLRRAKRQRTREDIPTQPEVEEYDLKALLDNKENNLETAPPITSGELVNFIKKNINEFIKGDRPLDDEELDGATTSLCLTKALIDAFSQNNAIEVVKQNLLARLG</sequence>
<dbReference type="Proteomes" id="UP000824533">
    <property type="component" value="Linkage Group LG19"/>
</dbReference>
<evidence type="ECO:0000313" key="1">
    <source>
        <dbReference type="EMBL" id="KAJ0173719.1"/>
    </source>
</evidence>
<keyword evidence="2" id="KW-1185">Reference proteome</keyword>
<organism evidence="1 2">
    <name type="scientific">Dendrolimus kikuchii</name>
    <dbReference type="NCBI Taxonomy" id="765133"/>
    <lineage>
        <taxon>Eukaryota</taxon>
        <taxon>Metazoa</taxon>
        <taxon>Ecdysozoa</taxon>
        <taxon>Arthropoda</taxon>
        <taxon>Hexapoda</taxon>
        <taxon>Insecta</taxon>
        <taxon>Pterygota</taxon>
        <taxon>Neoptera</taxon>
        <taxon>Endopterygota</taxon>
        <taxon>Lepidoptera</taxon>
        <taxon>Glossata</taxon>
        <taxon>Ditrysia</taxon>
        <taxon>Bombycoidea</taxon>
        <taxon>Lasiocampidae</taxon>
        <taxon>Dendrolimus</taxon>
    </lineage>
</organism>
<reference evidence="1 2" key="1">
    <citation type="journal article" date="2021" name="Front. Genet.">
        <title>Chromosome-Level Genome Assembly Reveals Significant Gene Expansion in the Toll and IMD Signaling Pathways of Dendrolimus kikuchii.</title>
        <authorList>
            <person name="Zhou J."/>
            <person name="Wu P."/>
            <person name="Xiong Z."/>
            <person name="Liu N."/>
            <person name="Zhao N."/>
            <person name="Ji M."/>
            <person name="Qiu Y."/>
            <person name="Yang B."/>
        </authorList>
    </citation>
    <scope>NUCLEOTIDE SEQUENCE [LARGE SCALE GENOMIC DNA]</scope>
    <source>
        <strain evidence="1">Ann1</strain>
    </source>
</reference>
<evidence type="ECO:0000313" key="2">
    <source>
        <dbReference type="Proteomes" id="UP000824533"/>
    </source>
</evidence>
<gene>
    <name evidence="1" type="ORF">K1T71_010868</name>
</gene>
<proteinExistence type="predicted"/>
<protein>
    <submittedName>
        <fullName evidence="1">Uncharacterized protein</fullName>
    </submittedName>
</protein>
<dbReference type="EMBL" id="CM034405">
    <property type="protein sequence ID" value="KAJ0173719.1"/>
    <property type="molecule type" value="Genomic_DNA"/>
</dbReference>
<accession>A0ACC1CQ26</accession>
<name>A0ACC1CQ26_9NEOP</name>
<comment type="caution">
    <text evidence="1">The sequence shown here is derived from an EMBL/GenBank/DDBJ whole genome shotgun (WGS) entry which is preliminary data.</text>
</comment>